<dbReference type="PANTHER" id="PTHR13815:SF7">
    <property type="entry name" value="GOLGIN SUBFAMILY A MEMBER 5"/>
    <property type="match status" value="1"/>
</dbReference>
<organism evidence="8 9">
    <name type="scientific">Paramuricea clavata</name>
    <name type="common">Red gorgonian</name>
    <name type="synonym">Violescent sea-whip</name>
    <dbReference type="NCBI Taxonomy" id="317549"/>
    <lineage>
        <taxon>Eukaryota</taxon>
        <taxon>Metazoa</taxon>
        <taxon>Cnidaria</taxon>
        <taxon>Anthozoa</taxon>
        <taxon>Octocorallia</taxon>
        <taxon>Malacalcyonacea</taxon>
        <taxon>Plexauridae</taxon>
        <taxon>Paramuricea</taxon>
    </lineage>
</organism>
<evidence type="ECO:0000313" key="9">
    <source>
        <dbReference type="Proteomes" id="UP001152795"/>
    </source>
</evidence>
<feature type="region of interest" description="Disordered" evidence="7">
    <location>
        <begin position="84"/>
        <end position="182"/>
    </location>
</feature>
<proteinExistence type="predicted"/>
<feature type="compositionally biased region" description="Polar residues" evidence="7">
    <location>
        <begin position="136"/>
        <end position="148"/>
    </location>
</feature>
<comment type="subcellular location">
    <subcellularLocation>
        <location evidence="1">Golgi apparatus membrane</location>
        <topology evidence="1">Single-pass type IV membrane protein</topology>
    </subcellularLocation>
</comment>
<evidence type="ECO:0000256" key="7">
    <source>
        <dbReference type="SAM" id="MobiDB-lite"/>
    </source>
</evidence>
<sequence length="418" mass="46690">MSWLVDLAGKAESLLEKVDQTAANALHVDKGIGSDLTSSTVNAAPSRSYAPGVEKSLGRDNDNTTAAKGIGKSNVNVTNIINRYVGRPSSPKPKTSTQPPKTSSQTSNSHKKNDDQLFEFLNSGSTPGDKKRIANQLRSTSPVETSSPKMPKLNNVETEQKKRSNLTASGYFPESESSYQTDDSVDVIDASPEHSSDRIVATKLPEVEALQTAENKQSGVNVEQPARVSNLELENKLLRKEVDSLNGELLSLVQRSKEAQERVQSAERESERLNEQLKKEGKLLREFQSREDDLREAMSAKDSQLAVLRIRIQESDQELRETKQKLGRFQNENERILRDHSDSSGIQNQVLEDLRVRLQEAVLSLKHEQEAHQQSRTESSQRQSKLESEQRSMAETVKALQKNIVEERRIFSSCLTLV</sequence>
<feature type="region of interest" description="Disordered" evidence="7">
    <location>
        <begin position="367"/>
        <end position="393"/>
    </location>
</feature>
<dbReference type="InterPro" id="IPR019177">
    <property type="entry name" value="Golgin_subfamily_A_member_5"/>
</dbReference>
<keyword evidence="4" id="KW-0333">Golgi apparatus</keyword>
<dbReference type="OrthoDB" id="248903at2759"/>
<dbReference type="GO" id="GO:0000301">
    <property type="term" value="P:retrograde transport, vesicle recycling within Golgi"/>
    <property type="evidence" value="ECO:0007669"/>
    <property type="project" value="TreeGrafter"/>
</dbReference>
<keyword evidence="5" id="KW-0175">Coiled coil</keyword>
<reference evidence="8" key="1">
    <citation type="submission" date="2020-04" db="EMBL/GenBank/DDBJ databases">
        <authorList>
            <person name="Alioto T."/>
            <person name="Alioto T."/>
            <person name="Gomez Garrido J."/>
        </authorList>
    </citation>
    <scope>NUCLEOTIDE SEQUENCE</scope>
    <source>
        <strain evidence="8">A484AB</strain>
    </source>
</reference>
<name>A0A6S7IH18_PARCT</name>
<dbReference type="PANTHER" id="PTHR13815">
    <property type="entry name" value="GOLGIN-84"/>
    <property type="match status" value="1"/>
</dbReference>
<feature type="compositionally biased region" description="Low complexity" evidence="7">
    <location>
        <begin position="88"/>
        <end position="107"/>
    </location>
</feature>
<evidence type="ECO:0000256" key="2">
    <source>
        <dbReference type="ARBA" id="ARBA00022692"/>
    </source>
</evidence>
<protein>
    <submittedName>
        <fullName evidence="8">Golgin subfamily A member 5</fullName>
    </submittedName>
</protein>
<comment type="caution">
    <text evidence="8">The sequence shown here is derived from an EMBL/GenBank/DDBJ whole genome shotgun (WGS) entry which is preliminary data.</text>
</comment>
<dbReference type="GO" id="GO:0031985">
    <property type="term" value="C:Golgi cisterna"/>
    <property type="evidence" value="ECO:0007669"/>
    <property type="project" value="TreeGrafter"/>
</dbReference>
<keyword evidence="3" id="KW-1133">Transmembrane helix</keyword>
<evidence type="ECO:0000256" key="1">
    <source>
        <dbReference type="ARBA" id="ARBA00004409"/>
    </source>
</evidence>
<dbReference type="Proteomes" id="UP001152795">
    <property type="component" value="Unassembled WGS sequence"/>
</dbReference>
<keyword evidence="6" id="KW-0472">Membrane</keyword>
<keyword evidence="2" id="KW-0812">Transmembrane</keyword>
<evidence type="ECO:0000256" key="3">
    <source>
        <dbReference type="ARBA" id="ARBA00022989"/>
    </source>
</evidence>
<evidence type="ECO:0000313" key="8">
    <source>
        <dbReference type="EMBL" id="CAB4015650.1"/>
    </source>
</evidence>
<dbReference type="EMBL" id="CACRXK020008793">
    <property type="protein sequence ID" value="CAB4015650.1"/>
    <property type="molecule type" value="Genomic_DNA"/>
</dbReference>
<evidence type="ECO:0000256" key="4">
    <source>
        <dbReference type="ARBA" id="ARBA00023034"/>
    </source>
</evidence>
<evidence type="ECO:0000256" key="5">
    <source>
        <dbReference type="ARBA" id="ARBA00023054"/>
    </source>
</evidence>
<feature type="region of interest" description="Disordered" evidence="7">
    <location>
        <begin position="43"/>
        <end position="70"/>
    </location>
</feature>
<dbReference type="GO" id="GO:0000139">
    <property type="term" value="C:Golgi membrane"/>
    <property type="evidence" value="ECO:0007669"/>
    <property type="project" value="UniProtKB-SubCell"/>
</dbReference>
<gene>
    <name evidence="8" type="ORF">PACLA_8A039408</name>
</gene>
<accession>A0A6S7IH18</accession>
<keyword evidence="9" id="KW-1185">Reference proteome</keyword>
<dbReference type="GO" id="GO:0007030">
    <property type="term" value="P:Golgi organization"/>
    <property type="evidence" value="ECO:0007669"/>
    <property type="project" value="InterPro"/>
</dbReference>
<evidence type="ECO:0000256" key="6">
    <source>
        <dbReference type="ARBA" id="ARBA00023136"/>
    </source>
</evidence>
<dbReference type="AlphaFoldDB" id="A0A6S7IH18"/>